<dbReference type="Proteomes" id="UP000644693">
    <property type="component" value="Unassembled WGS sequence"/>
</dbReference>
<evidence type="ECO:0000313" key="2">
    <source>
        <dbReference type="Proteomes" id="UP000644693"/>
    </source>
</evidence>
<evidence type="ECO:0000313" key="1">
    <source>
        <dbReference type="EMBL" id="GHD31137.1"/>
    </source>
</evidence>
<accession>A0A918XHP1</accession>
<sequence>MEQPSDFLRAISALELTYRERVVALLWWHGREDQNASRTPKELAEELESAGYAKQTTSRLRQYLKADKTTAKSGTDGFRIKIDKRAALDELYQPYIGFVPVPPSDSVLPREVVAGSRGYIESVTRQINASYDSGLYDCCAVMCRRLLETLVIEVFESKGIEAQIKDANGHYFMFSGLLGALEKTSGISLSRNSKTGLADFKRLGDLSAHNRHYNAKKPDIDLVRPGLRVAAQELLSLSGLIK</sequence>
<proteinExistence type="predicted"/>
<dbReference type="RefSeq" id="WP_189476601.1">
    <property type="nucleotide sequence ID" value="NZ_BMYM01000001.1"/>
</dbReference>
<reference evidence="1" key="1">
    <citation type="journal article" date="2014" name="Int. J. Syst. Evol. Microbiol.">
        <title>Complete genome sequence of Corynebacterium casei LMG S-19264T (=DSM 44701T), isolated from a smear-ripened cheese.</title>
        <authorList>
            <consortium name="US DOE Joint Genome Institute (JGI-PGF)"/>
            <person name="Walter F."/>
            <person name="Albersmeier A."/>
            <person name="Kalinowski J."/>
            <person name="Ruckert C."/>
        </authorList>
    </citation>
    <scope>NUCLEOTIDE SEQUENCE</scope>
    <source>
        <strain evidence="1">KCTC 23430</strain>
    </source>
</reference>
<protein>
    <recommendedName>
        <fullName evidence="3">DUF4145 domain-containing protein</fullName>
    </recommendedName>
</protein>
<reference evidence="1" key="2">
    <citation type="submission" date="2020-09" db="EMBL/GenBank/DDBJ databases">
        <authorList>
            <person name="Sun Q."/>
            <person name="Kim S."/>
        </authorList>
    </citation>
    <scope>NUCLEOTIDE SEQUENCE</scope>
    <source>
        <strain evidence="1">KCTC 23430</strain>
    </source>
</reference>
<name>A0A918XHP1_9GAMM</name>
<dbReference type="EMBL" id="BMYM01000001">
    <property type="protein sequence ID" value="GHD31137.1"/>
    <property type="molecule type" value="Genomic_DNA"/>
</dbReference>
<evidence type="ECO:0008006" key="3">
    <source>
        <dbReference type="Google" id="ProtNLM"/>
    </source>
</evidence>
<comment type="caution">
    <text evidence="1">The sequence shown here is derived from an EMBL/GenBank/DDBJ whole genome shotgun (WGS) entry which is preliminary data.</text>
</comment>
<gene>
    <name evidence="1" type="ORF">GCM10007053_13880</name>
</gene>
<dbReference type="AlphaFoldDB" id="A0A918XHP1"/>
<keyword evidence="2" id="KW-1185">Reference proteome</keyword>
<organism evidence="1 2">
    <name type="scientific">Parahalioglobus pacificus</name>
    <dbReference type="NCBI Taxonomy" id="930806"/>
    <lineage>
        <taxon>Bacteria</taxon>
        <taxon>Pseudomonadati</taxon>
        <taxon>Pseudomonadota</taxon>
        <taxon>Gammaproteobacteria</taxon>
        <taxon>Cellvibrionales</taxon>
        <taxon>Halieaceae</taxon>
        <taxon>Parahalioglobus</taxon>
    </lineage>
</organism>